<evidence type="ECO:0000313" key="3">
    <source>
        <dbReference type="Proteomes" id="UP001279734"/>
    </source>
</evidence>
<proteinExistence type="predicted"/>
<protein>
    <recommendedName>
        <fullName evidence="1">Tudor domain-containing protein</fullName>
    </recommendedName>
</protein>
<keyword evidence="3" id="KW-1185">Reference proteome</keyword>
<dbReference type="AlphaFoldDB" id="A0AAD3Y2B5"/>
<dbReference type="Gene3D" id="2.30.30.140">
    <property type="match status" value="1"/>
</dbReference>
<gene>
    <name evidence="2" type="ORF">Nepgr_026279</name>
</gene>
<dbReference type="GO" id="GO:0005829">
    <property type="term" value="C:cytosol"/>
    <property type="evidence" value="ECO:0007669"/>
    <property type="project" value="TreeGrafter"/>
</dbReference>
<dbReference type="GO" id="GO:0003723">
    <property type="term" value="F:RNA binding"/>
    <property type="evidence" value="ECO:0007669"/>
    <property type="project" value="TreeGrafter"/>
</dbReference>
<dbReference type="SUPFAM" id="SSF50199">
    <property type="entry name" value="Staphylococcal nuclease"/>
    <property type="match status" value="1"/>
</dbReference>
<dbReference type="InterPro" id="IPR035437">
    <property type="entry name" value="SNase_OB-fold_sf"/>
</dbReference>
<name>A0AAD3Y2B5_NEPGR</name>
<organism evidence="2 3">
    <name type="scientific">Nepenthes gracilis</name>
    <name type="common">Slender pitcher plant</name>
    <dbReference type="NCBI Taxonomy" id="150966"/>
    <lineage>
        <taxon>Eukaryota</taxon>
        <taxon>Viridiplantae</taxon>
        <taxon>Streptophyta</taxon>
        <taxon>Embryophyta</taxon>
        <taxon>Tracheophyta</taxon>
        <taxon>Spermatophyta</taxon>
        <taxon>Magnoliopsida</taxon>
        <taxon>eudicotyledons</taxon>
        <taxon>Gunneridae</taxon>
        <taxon>Pentapetalae</taxon>
        <taxon>Caryophyllales</taxon>
        <taxon>Nepenthaceae</taxon>
        <taxon>Nepenthes</taxon>
    </lineage>
</organism>
<dbReference type="PANTHER" id="PTHR12302">
    <property type="entry name" value="EBNA2 BINDING PROTEIN P100"/>
    <property type="match status" value="1"/>
</dbReference>
<sequence>MVSSIQQRLGSLNLGEAPIIGNFNPKKDDMIVNVPRGGSVQSPEDEFEVFYVDYGNQEVVPYNRLQSLDPSVTSVPGLARLCSLAFIKVPNLEEDYGEEAAKFFSEYTLDSSREFQATIEERDTSGGKVKGQGTGPVLVVMLVNVEAGSSINAAMLKV</sequence>
<reference evidence="2" key="1">
    <citation type="submission" date="2023-05" db="EMBL/GenBank/DDBJ databases">
        <title>Nepenthes gracilis genome sequencing.</title>
        <authorList>
            <person name="Fukushima K."/>
        </authorList>
    </citation>
    <scope>NUCLEOTIDE SEQUENCE</scope>
    <source>
        <strain evidence="2">SING2019-196</strain>
    </source>
</reference>
<evidence type="ECO:0000313" key="2">
    <source>
        <dbReference type="EMBL" id="GMH24436.1"/>
    </source>
</evidence>
<dbReference type="Gene3D" id="2.40.50.90">
    <property type="match status" value="1"/>
</dbReference>
<dbReference type="EMBL" id="BSYO01000028">
    <property type="protein sequence ID" value="GMH24436.1"/>
    <property type="molecule type" value="Genomic_DNA"/>
</dbReference>
<comment type="caution">
    <text evidence="2">The sequence shown here is derived from an EMBL/GenBank/DDBJ whole genome shotgun (WGS) entry which is preliminary data.</text>
</comment>
<dbReference type="Proteomes" id="UP001279734">
    <property type="component" value="Unassembled WGS sequence"/>
</dbReference>
<evidence type="ECO:0000259" key="1">
    <source>
        <dbReference type="PROSITE" id="PS50304"/>
    </source>
</evidence>
<feature type="domain" description="Tudor" evidence="1">
    <location>
        <begin position="1"/>
        <end position="75"/>
    </location>
</feature>
<dbReference type="GO" id="GO:0005634">
    <property type="term" value="C:nucleus"/>
    <property type="evidence" value="ECO:0007669"/>
    <property type="project" value="TreeGrafter"/>
</dbReference>
<dbReference type="PANTHER" id="PTHR12302:SF2">
    <property type="entry name" value="STAPHYLOCOCCAL NUCLEASE DOMAIN-CONTAINING PROTEIN 1"/>
    <property type="match status" value="1"/>
</dbReference>
<dbReference type="SUPFAM" id="SSF63748">
    <property type="entry name" value="Tudor/PWWP/MBT"/>
    <property type="match status" value="1"/>
</dbReference>
<accession>A0AAD3Y2B5</accession>
<dbReference type="Pfam" id="PF00567">
    <property type="entry name" value="TUDOR"/>
    <property type="match status" value="1"/>
</dbReference>
<dbReference type="GO" id="GO:0004518">
    <property type="term" value="F:nuclease activity"/>
    <property type="evidence" value="ECO:0007669"/>
    <property type="project" value="TreeGrafter"/>
</dbReference>
<dbReference type="GO" id="GO:0006402">
    <property type="term" value="P:mRNA catabolic process"/>
    <property type="evidence" value="ECO:0007669"/>
    <property type="project" value="TreeGrafter"/>
</dbReference>
<dbReference type="InterPro" id="IPR002999">
    <property type="entry name" value="Tudor"/>
</dbReference>
<dbReference type="PROSITE" id="PS50304">
    <property type="entry name" value="TUDOR"/>
    <property type="match status" value="1"/>
</dbReference>